<dbReference type="InterPro" id="IPR019368">
    <property type="entry name" value="Ribosomal_mS29"/>
</dbReference>
<dbReference type="Proteomes" id="UP001652660">
    <property type="component" value="Chromosome 1e"/>
</dbReference>
<dbReference type="GeneID" id="113711899"/>
<gene>
    <name evidence="10" type="primary">LOC113711899</name>
</gene>
<sequence>MLRSLLRSVAASQPQSNLAKILLPTASPAQFTASRSFASKKSKSNAGAAQAKKKGGGKKDGPDEKVRPEDVLVTPTEELVAEIEEEHRRRLAQNAGNKALDVGPNGRPLFTSTPSLSELTRKDACHYMEFSKEELERVLPEGFPPGMGKEFEETMRHALLIRQSFLDLRDNFRRAVDPPMYPTAKILQTRRKIVLDGHRSCGKSIALAMLVHWARDEGWLVLYVPKGREWTHGGFFYRNPRTGLWDTPVQAANVLQDFMKYNQTPLQELHCKLTEPIPLGEGAGVGWAKGADTMTVPEGSTLYDLVQSGIKHTHASVGALVRLREELLLVEKYPVLFAIDQVNAFRSMMHKDLMMVGALSHSTAVGKLRKDLPDVPPNARINFPRYNFDEAATVCHYYVRQQLVNRDAFSEDNWKKIYYLANGNGSEIRQLMPFMR</sequence>
<evidence type="ECO:0000313" key="10">
    <source>
        <dbReference type="RefSeq" id="XP_071917401.1"/>
    </source>
</evidence>
<keyword evidence="5" id="KW-0496">Mitochondrion</keyword>
<evidence type="ECO:0000313" key="9">
    <source>
        <dbReference type="Proteomes" id="UP001652660"/>
    </source>
</evidence>
<evidence type="ECO:0000256" key="4">
    <source>
        <dbReference type="ARBA" id="ARBA00022980"/>
    </source>
</evidence>
<feature type="region of interest" description="Disordered" evidence="8">
    <location>
        <begin position="34"/>
        <end position="70"/>
    </location>
</feature>
<keyword evidence="3" id="KW-0809">Transit peptide</keyword>
<keyword evidence="4" id="KW-0689">Ribosomal protein</keyword>
<reference evidence="9" key="1">
    <citation type="journal article" date="2025" name="Foods">
        <title>Unveiling the Microbial Signatures of Arabica Coffee Cherries: Insights into Ripeness Specific Diversity, Functional Traits, and Implications for Quality and Safety.</title>
        <authorList>
            <consortium name="RefSeq"/>
            <person name="Tenea G.N."/>
            <person name="Cifuentes V."/>
            <person name="Reyes P."/>
            <person name="Cevallos-Vallejos M."/>
        </authorList>
    </citation>
    <scope>NUCLEOTIDE SEQUENCE [LARGE SCALE GENOMIC DNA]</scope>
</reference>
<protein>
    <recommendedName>
        <fullName evidence="7">Small ribosomal subunit protein mS29</fullName>
    </recommendedName>
</protein>
<evidence type="ECO:0000256" key="3">
    <source>
        <dbReference type="ARBA" id="ARBA00022946"/>
    </source>
</evidence>
<dbReference type="PANTHER" id="PTHR12810:SF0">
    <property type="entry name" value="SMALL RIBOSOMAL SUBUNIT PROTEIN MS29"/>
    <property type="match status" value="1"/>
</dbReference>
<feature type="compositionally biased region" description="Basic and acidic residues" evidence="8">
    <location>
        <begin position="57"/>
        <end position="70"/>
    </location>
</feature>
<comment type="similarity">
    <text evidence="2">Belongs to the mitochondrion-specific ribosomal protein mS29 family.</text>
</comment>
<keyword evidence="6" id="KW-0687">Ribonucleoprotein</keyword>
<proteinExistence type="inferred from homology"/>
<reference evidence="10" key="2">
    <citation type="submission" date="2025-08" db="UniProtKB">
        <authorList>
            <consortium name="RefSeq"/>
        </authorList>
    </citation>
    <scope>IDENTIFICATION</scope>
    <source>
        <tissue evidence="10">Leaves</tissue>
    </source>
</reference>
<evidence type="ECO:0000256" key="8">
    <source>
        <dbReference type="SAM" id="MobiDB-lite"/>
    </source>
</evidence>
<comment type="subcellular location">
    <subcellularLocation>
        <location evidence="1">Mitochondrion</location>
    </subcellularLocation>
</comment>
<keyword evidence="9" id="KW-1185">Reference proteome</keyword>
<dbReference type="PANTHER" id="PTHR12810">
    <property type="entry name" value="MITOCHONDRIAL 28S RIBOSOMAL PROTEIN S29"/>
    <property type="match status" value="1"/>
</dbReference>
<evidence type="ECO:0000256" key="7">
    <source>
        <dbReference type="ARBA" id="ARBA00035140"/>
    </source>
</evidence>
<evidence type="ECO:0000256" key="2">
    <source>
        <dbReference type="ARBA" id="ARBA00009863"/>
    </source>
</evidence>
<evidence type="ECO:0000256" key="1">
    <source>
        <dbReference type="ARBA" id="ARBA00004173"/>
    </source>
</evidence>
<evidence type="ECO:0000256" key="5">
    <source>
        <dbReference type="ARBA" id="ARBA00023128"/>
    </source>
</evidence>
<accession>A0ABM4VCY6</accession>
<dbReference type="RefSeq" id="XP_071917401.1">
    <property type="nucleotide sequence ID" value="XM_072061300.1"/>
</dbReference>
<evidence type="ECO:0000256" key="6">
    <source>
        <dbReference type="ARBA" id="ARBA00023274"/>
    </source>
</evidence>
<organism evidence="9 10">
    <name type="scientific">Coffea arabica</name>
    <name type="common">Arabian coffee</name>
    <dbReference type="NCBI Taxonomy" id="13443"/>
    <lineage>
        <taxon>Eukaryota</taxon>
        <taxon>Viridiplantae</taxon>
        <taxon>Streptophyta</taxon>
        <taxon>Embryophyta</taxon>
        <taxon>Tracheophyta</taxon>
        <taxon>Spermatophyta</taxon>
        <taxon>Magnoliopsida</taxon>
        <taxon>eudicotyledons</taxon>
        <taxon>Gunneridae</taxon>
        <taxon>Pentapetalae</taxon>
        <taxon>asterids</taxon>
        <taxon>lamiids</taxon>
        <taxon>Gentianales</taxon>
        <taxon>Rubiaceae</taxon>
        <taxon>Ixoroideae</taxon>
        <taxon>Gardenieae complex</taxon>
        <taxon>Bertiereae - Coffeeae clade</taxon>
        <taxon>Coffeeae</taxon>
        <taxon>Coffea</taxon>
    </lineage>
</organism>
<name>A0ABM4VCY6_COFAR</name>
<dbReference type="Pfam" id="PF10236">
    <property type="entry name" value="DAP3"/>
    <property type="match status" value="1"/>
</dbReference>